<dbReference type="NCBIfam" id="NF005394">
    <property type="entry name" value="PRK06939.1"/>
    <property type="match status" value="1"/>
</dbReference>
<protein>
    <recommendedName>
        <fullName evidence="6">Aminotransferase class I/classII large domain-containing protein</fullName>
    </recommendedName>
</protein>
<dbReference type="PANTHER" id="PTHR13693">
    <property type="entry name" value="CLASS II AMINOTRANSFERASE/8-AMINO-7-OXONONANOATE SYNTHASE"/>
    <property type="match status" value="1"/>
</dbReference>
<dbReference type="InterPro" id="IPR015421">
    <property type="entry name" value="PyrdxlP-dep_Trfase_major"/>
</dbReference>
<dbReference type="Proteomes" id="UP000323521">
    <property type="component" value="Chromosome"/>
</dbReference>
<reference evidence="7 8" key="1">
    <citation type="submission" date="2016-10" db="EMBL/GenBank/DDBJ databases">
        <title>Complete Genome Sequence of Peptococcaceae strain DCMF.</title>
        <authorList>
            <person name="Edwards R.J."/>
            <person name="Holland S.I."/>
            <person name="Deshpande N.P."/>
            <person name="Wong Y.K."/>
            <person name="Ertan H."/>
            <person name="Manefield M."/>
            <person name="Russell T.L."/>
            <person name="Lee M.J."/>
        </authorList>
    </citation>
    <scope>NUCLEOTIDE SEQUENCE [LARGE SCALE GENOMIC DNA]</scope>
    <source>
        <strain evidence="7 8">DCMF</strain>
    </source>
</reference>
<feature type="domain" description="Aminotransferase class I/classII large" evidence="6">
    <location>
        <begin position="41"/>
        <end position="383"/>
    </location>
</feature>
<dbReference type="OrthoDB" id="9807157at2"/>
<dbReference type="AlphaFoldDB" id="A0A3G1KSL4"/>
<keyword evidence="3" id="KW-0808">Transferase</keyword>
<evidence type="ECO:0000256" key="4">
    <source>
        <dbReference type="ARBA" id="ARBA00022898"/>
    </source>
</evidence>
<dbReference type="InterPro" id="IPR015424">
    <property type="entry name" value="PyrdxlP-dep_Trfase"/>
</dbReference>
<dbReference type="Gene3D" id="3.40.640.10">
    <property type="entry name" value="Type I PLP-dependent aspartate aminotransferase-like (Major domain)"/>
    <property type="match status" value="1"/>
</dbReference>
<dbReference type="GO" id="GO:0030170">
    <property type="term" value="F:pyridoxal phosphate binding"/>
    <property type="evidence" value="ECO:0007669"/>
    <property type="project" value="InterPro"/>
</dbReference>
<evidence type="ECO:0000256" key="3">
    <source>
        <dbReference type="ARBA" id="ARBA00022679"/>
    </source>
</evidence>
<sequence>MSEFLDLIDEQIEQLKNDNKYAERKILGSAQDTWAELDGKKKLILGCTNYLGLANDPDIKQYVKEIIDSFGCGTSSGPRIIGVTSLHRQLEQDLAKFTGQEDALLFNSAFLANVAAMTAFTGKEDIILSDELNHASIVDGARLSSARVQVYPHCDMKALENYLHQYQDCRQRMIVSDGVFSMDGDIVPLPDMVELAKKYHAVVVIDDAHATGVVGPGGKGTPALFNLENEVDILVGTLGKAIGGAAGGFIAGKQQVIDYLFQFGRPYRFTNTLPPTVIAVGIASLRKLQESPKILEQLWENAHYLKSGLSKLGYQIHPSQTPIVPVMIHDDTACLKLGQQLYEEGVFVQPYIYPVVPRGTARIRVILSAAHTREDLDYALSAFERLGRANGLI</sequence>
<dbReference type="RefSeq" id="WP_148134704.1">
    <property type="nucleotide sequence ID" value="NZ_CP017634.1"/>
</dbReference>
<dbReference type="Pfam" id="PF00155">
    <property type="entry name" value="Aminotran_1_2"/>
    <property type="match status" value="1"/>
</dbReference>
<comment type="cofactor">
    <cofactor evidence="1 5">
        <name>pyridoxal 5'-phosphate</name>
        <dbReference type="ChEBI" id="CHEBI:597326"/>
    </cofactor>
</comment>
<comment type="similarity">
    <text evidence="5">Belongs to the class-II pyridoxal-phosphate-dependent aminotransferase family.</text>
</comment>
<dbReference type="SUPFAM" id="SSF53383">
    <property type="entry name" value="PLP-dependent transferases"/>
    <property type="match status" value="1"/>
</dbReference>
<dbReference type="InterPro" id="IPR015422">
    <property type="entry name" value="PyrdxlP-dep_Trfase_small"/>
</dbReference>
<gene>
    <name evidence="7" type="ORF">DCMF_12275</name>
</gene>
<dbReference type="Gene3D" id="3.90.1150.10">
    <property type="entry name" value="Aspartate Aminotransferase, domain 1"/>
    <property type="match status" value="1"/>
</dbReference>
<organism evidence="7 8">
    <name type="scientific">Formimonas warabiya</name>
    <dbReference type="NCBI Taxonomy" id="1761012"/>
    <lineage>
        <taxon>Bacteria</taxon>
        <taxon>Bacillati</taxon>
        <taxon>Bacillota</taxon>
        <taxon>Clostridia</taxon>
        <taxon>Eubacteriales</taxon>
        <taxon>Peptococcaceae</taxon>
        <taxon>Candidatus Formimonas</taxon>
    </lineage>
</organism>
<dbReference type="EMBL" id="CP017634">
    <property type="protein sequence ID" value="ATW25449.1"/>
    <property type="molecule type" value="Genomic_DNA"/>
</dbReference>
<evidence type="ECO:0000259" key="6">
    <source>
        <dbReference type="Pfam" id="PF00155"/>
    </source>
</evidence>
<name>A0A3G1KSL4_FORW1</name>
<evidence type="ECO:0000313" key="7">
    <source>
        <dbReference type="EMBL" id="ATW25449.1"/>
    </source>
</evidence>
<keyword evidence="8" id="KW-1185">Reference proteome</keyword>
<dbReference type="InterPro" id="IPR001917">
    <property type="entry name" value="Aminotrans_II_pyridoxalP_BS"/>
</dbReference>
<dbReference type="KEGG" id="fwa:DCMF_12275"/>
<keyword evidence="4 5" id="KW-0663">Pyridoxal phosphate</keyword>
<accession>A0A3G1KSL4</accession>
<dbReference type="PROSITE" id="PS00599">
    <property type="entry name" value="AA_TRANSFER_CLASS_2"/>
    <property type="match status" value="1"/>
</dbReference>
<proteinExistence type="inferred from homology"/>
<evidence type="ECO:0000256" key="5">
    <source>
        <dbReference type="RuleBase" id="RU003693"/>
    </source>
</evidence>
<dbReference type="InterPro" id="IPR004839">
    <property type="entry name" value="Aminotransferase_I/II_large"/>
</dbReference>
<dbReference type="InterPro" id="IPR050087">
    <property type="entry name" value="AON_synthase_class-II"/>
</dbReference>
<dbReference type="CDD" id="cd06454">
    <property type="entry name" value="KBL_like"/>
    <property type="match status" value="1"/>
</dbReference>
<comment type="subunit">
    <text evidence="2">Homodimer.</text>
</comment>
<evidence type="ECO:0000256" key="2">
    <source>
        <dbReference type="ARBA" id="ARBA00011738"/>
    </source>
</evidence>
<dbReference type="GO" id="GO:0016740">
    <property type="term" value="F:transferase activity"/>
    <property type="evidence" value="ECO:0007669"/>
    <property type="project" value="UniProtKB-KW"/>
</dbReference>
<evidence type="ECO:0000313" key="8">
    <source>
        <dbReference type="Proteomes" id="UP000323521"/>
    </source>
</evidence>
<evidence type="ECO:0000256" key="1">
    <source>
        <dbReference type="ARBA" id="ARBA00001933"/>
    </source>
</evidence>